<dbReference type="Proteomes" id="UP000322545">
    <property type="component" value="Unassembled WGS sequence"/>
</dbReference>
<keyword evidence="1" id="KW-0378">Hydrolase</keyword>
<dbReference type="RefSeq" id="WP_149780548.1">
    <property type="nucleotide sequence ID" value="NZ_FRCB01000009.1"/>
</dbReference>
<reference evidence="3 4" key="1">
    <citation type="submission" date="2016-11" db="EMBL/GenBank/DDBJ databases">
        <authorList>
            <person name="Varghese N."/>
            <person name="Submissions S."/>
        </authorList>
    </citation>
    <scope>NUCLEOTIDE SEQUENCE [LARGE SCALE GENOMIC DNA]</scope>
    <source>
        <strain evidence="3 4">DSM 28249</strain>
    </source>
</reference>
<dbReference type="InterPro" id="IPR029058">
    <property type="entry name" value="AB_hydrolase_fold"/>
</dbReference>
<organism evidence="3 4">
    <name type="scientific">Roseovarius litoreus</name>
    <dbReference type="NCBI Taxonomy" id="1155722"/>
    <lineage>
        <taxon>Bacteria</taxon>
        <taxon>Pseudomonadati</taxon>
        <taxon>Pseudomonadota</taxon>
        <taxon>Alphaproteobacteria</taxon>
        <taxon>Rhodobacterales</taxon>
        <taxon>Roseobacteraceae</taxon>
        <taxon>Roseovarius</taxon>
    </lineage>
</organism>
<dbReference type="GO" id="GO:0016787">
    <property type="term" value="F:hydrolase activity"/>
    <property type="evidence" value="ECO:0007669"/>
    <property type="project" value="UniProtKB-KW"/>
</dbReference>
<dbReference type="InterPro" id="IPR000073">
    <property type="entry name" value="AB_hydrolase_1"/>
</dbReference>
<dbReference type="InterPro" id="IPR050300">
    <property type="entry name" value="GDXG_lipolytic_enzyme"/>
</dbReference>
<proteinExistence type="predicted"/>
<dbReference type="PANTHER" id="PTHR48081">
    <property type="entry name" value="AB HYDROLASE SUPERFAMILY PROTEIN C4A8.06C"/>
    <property type="match status" value="1"/>
</dbReference>
<protein>
    <submittedName>
        <fullName evidence="3">Acetyl esterase/lipase</fullName>
    </submittedName>
</protein>
<dbReference type="Gene3D" id="3.40.50.1820">
    <property type="entry name" value="alpha/beta hydrolase"/>
    <property type="match status" value="1"/>
</dbReference>
<dbReference type="EMBL" id="FRCB01000009">
    <property type="protein sequence ID" value="SHM59024.1"/>
    <property type="molecule type" value="Genomic_DNA"/>
</dbReference>
<dbReference type="SUPFAM" id="SSF53474">
    <property type="entry name" value="alpha/beta-Hydrolases"/>
    <property type="match status" value="1"/>
</dbReference>
<gene>
    <name evidence="3" type="ORF">SAMN05443432_109157</name>
</gene>
<evidence type="ECO:0000313" key="4">
    <source>
        <dbReference type="Proteomes" id="UP000322545"/>
    </source>
</evidence>
<evidence type="ECO:0000259" key="2">
    <source>
        <dbReference type="Pfam" id="PF12697"/>
    </source>
</evidence>
<dbReference type="PANTHER" id="PTHR48081:SF33">
    <property type="entry name" value="KYNURENINE FORMAMIDASE"/>
    <property type="match status" value="1"/>
</dbReference>
<accession>A0A1M7K1E1</accession>
<sequence length="263" mass="28565">MELDDAYANGPYIQGAEGYPPRWTVQAAAFREELANTGHARLDRPYGATPRQAFDLFLPKGPPAGLCVFVHGGYWLKFDRSYWSHLAAGPLAHGWAVAMPSYDLCPAVQIADITRQIARSTEMAADEIPGPIILAGHSAGGHLAARLCVQGVLADATAKRLKRAVPISPVSDLRPLLRTSMNDQFRLDMSSAEAESPVLMRPMDHVDVTVWVGADERPVFLDQARWLAEAWGCGHHVAQGRHHFDVIDALTDPASPMVAALTG</sequence>
<evidence type="ECO:0000313" key="3">
    <source>
        <dbReference type="EMBL" id="SHM59024.1"/>
    </source>
</evidence>
<feature type="domain" description="AB hydrolase-1" evidence="2">
    <location>
        <begin position="68"/>
        <end position="231"/>
    </location>
</feature>
<keyword evidence="4" id="KW-1185">Reference proteome</keyword>
<evidence type="ECO:0000256" key="1">
    <source>
        <dbReference type="ARBA" id="ARBA00022801"/>
    </source>
</evidence>
<dbReference type="AlphaFoldDB" id="A0A1M7K1E1"/>
<dbReference type="Pfam" id="PF12697">
    <property type="entry name" value="Abhydrolase_6"/>
    <property type="match status" value="1"/>
</dbReference>
<name>A0A1M7K1E1_9RHOB</name>